<evidence type="ECO:0000313" key="2">
    <source>
        <dbReference type="EMBL" id="QJA75972.1"/>
    </source>
</evidence>
<dbReference type="EMBL" id="MT142196">
    <property type="protein sequence ID" value="QJA75972.1"/>
    <property type="molecule type" value="Genomic_DNA"/>
</dbReference>
<protein>
    <submittedName>
        <fullName evidence="2">Uncharacterized protein</fullName>
    </submittedName>
</protein>
<gene>
    <name evidence="2" type="ORF">MM415A01638_0011</name>
    <name evidence="1" type="ORF">MM415B01660_0005</name>
</gene>
<dbReference type="EMBL" id="MT141267">
    <property type="protein sequence ID" value="QJA57320.1"/>
    <property type="molecule type" value="Genomic_DNA"/>
</dbReference>
<sequence length="268" mass="31421">MARLNPDTIYPYICEDDRDNDDYTTFYLKALTLIEYRECEELYSDFHSVGGFGLRSLKYGLKGWDNFTYENGEVIPFDFKNISAIPYKNQLELYGEIMKISEPDEELVNELRFVAKWSSVIDKLDENKLRQWNCVEYCSEKKGLQKSRNCEGNGTYICKYCKDDVPDNNDVCEKCGKKKGLVFKYRFSDQVDDYITRCPVGILTSRSLKLTNIVNYIDNSKSLPFNKGAMEQTYFYYMARSIVLSEQNSILKKEMDQMKKDSEKGRRK</sequence>
<accession>A0A6M3K3Q8</accession>
<evidence type="ECO:0000313" key="1">
    <source>
        <dbReference type="EMBL" id="QJA57320.1"/>
    </source>
</evidence>
<organism evidence="2">
    <name type="scientific">viral metagenome</name>
    <dbReference type="NCBI Taxonomy" id="1070528"/>
    <lineage>
        <taxon>unclassified sequences</taxon>
        <taxon>metagenomes</taxon>
        <taxon>organismal metagenomes</taxon>
    </lineage>
</organism>
<proteinExistence type="predicted"/>
<name>A0A6M3K3Q8_9ZZZZ</name>
<reference evidence="2" key="1">
    <citation type="submission" date="2020-03" db="EMBL/GenBank/DDBJ databases">
        <title>The deep terrestrial virosphere.</title>
        <authorList>
            <person name="Holmfeldt K."/>
            <person name="Nilsson E."/>
            <person name="Simone D."/>
            <person name="Lopez-Fernandez M."/>
            <person name="Wu X."/>
            <person name="de Brujin I."/>
            <person name="Lundin D."/>
            <person name="Andersson A."/>
            <person name="Bertilsson S."/>
            <person name="Dopson M."/>
        </authorList>
    </citation>
    <scope>NUCLEOTIDE SEQUENCE</scope>
    <source>
        <strain evidence="2">MM415A01638</strain>
        <strain evidence="1">MM415B01660</strain>
    </source>
</reference>
<dbReference type="AlphaFoldDB" id="A0A6M3K3Q8"/>